<reference evidence="1 2" key="1">
    <citation type="journal article" date="2022" name="bioRxiv">
        <title>Genomics of Preaxostyla Flagellates Illuminates Evolutionary Transitions and the Path Towards Mitochondrial Loss.</title>
        <authorList>
            <person name="Novak L.V.F."/>
            <person name="Treitli S.C."/>
            <person name="Pyrih J."/>
            <person name="Halakuc P."/>
            <person name="Pipaliya S.V."/>
            <person name="Vacek V."/>
            <person name="Brzon O."/>
            <person name="Soukal P."/>
            <person name="Eme L."/>
            <person name="Dacks J.B."/>
            <person name="Karnkowska A."/>
            <person name="Elias M."/>
            <person name="Hampl V."/>
        </authorList>
    </citation>
    <scope>NUCLEOTIDE SEQUENCE [LARGE SCALE GENOMIC DNA]</scope>
    <source>
        <strain evidence="1">NAU3</strain>
        <tissue evidence="1">Gut</tissue>
    </source>
</reference>
<accession>A0ABQ9XS89</accession>
<gene>
    <name evidence="1" type="ORF">BLNAU_11753</name>
</gene>
<evidence type="ECO:0000313" key="2">
    <source>
        <dbReference type="Proteomes" id="UP001281761"/>
    </source>
</evidence>
<keyword evidence="2" id="KW-1185">Reference proteome</keyword>
<organism evidence="1 2">
    <name type="scientific">Blattamonas nauphoetae</name>
    <dbReference type="NCBI Taxonomy" id="2049346"/>
    <lineage>
        <taxon>Eukaryota</taxon>
        <taxon>Metamonada</taxon>
        <taxon>Preaxostyla</taxon>
        <taxon>Oxymonadida</taxon>
        <taxon>Blattamonas</taxon>
    </lineage>
</organism>
<proteinExistence type="predicted"/>
<protein>
    <submittedName>
        <fullName evidence="1">Uncharacterized protein</fullName>
    </submittedName>
</protein>
<dbReference type="EMBL" id="JARBJD010000093">
    <property type="protein sequence ID" value="KAK2953290.1"/>
    <property type="molecule type" value="Genomic_DNA"/>
</dbReference>
<dbReference type="Proteomes" id="UP001281761">
    <property type="component" value="Unassembled WGS sequence"/>
</dbReference>
<evidence type="ECO:0000313" key="1">
    <source>
        <dbReference type="EMBL" id="KAK2953290.1"/>
    </source>
</evidence>
<name>A0ABQ9XS89_9EUKA</name>
<comment type="caution">
    <text evidence="1">The sequence shown here is derived from an EMBL/GenBank/DDBJ whole genome shotgun (WGS) entry which is preliminary data.</text>
</comment>
<sequence length="111" mass="13019">MFTLPTCNFSRHQIQTTHDQNTDDILWNENKSGNILEKLELLECLKSVSNNETESNPEMKAVEVTDIRRTSLTVNFKMSLKNIILHSFYTITQLLSTQLMTSRWWNERSPQ</sequence>